<feature type="transmembrane region" description="Helical" evidence="1">
    <location>
        <begin position="34"/>
        <end position="56"/>
    </location>
</feature>
<dbReference type="InterPro" id="IPR006976">
    <property type="entry name" value="VanZ-like"/>
</dbReference>
<dbReference type="AlphaFoldDB" id="A0A7W5GG53"/>
<feature type="transmembrane region" description="Helical" evidence="1">
    <location>
        <begin position="95"/>
        <end position="117"/>
    </location>
</feature>
<dbReference type="InterPro" id="IPR053150">
    <property type="entry name" value="Teicoplanin_resist-assoc"/>
</dbReference>
<name>A0A7W5GG53_9MICO</name>
<keyword evidence="1" id="KW-0472">Membrane</keyword>
<dbReference type="Pfam" id="PF04892">
    <property type="entry name" value="VanZ"/>
    <property type="match status" value="1"/>
</dbReference>
<proteinExistence type="predicted"/>
<reference evidence="3 4" key="1">
    <citation type="submission" date="2020-08" db="EMBL/GenBank/DDBJ databases">
        <title>Genomic Encyclopedia of Type Strains, Phase III (KMG-III): the genomes of soil and plant-associated and newly described type strains.</title>
        <authorList>
            <person name="Whitman W."/>
        </authorList>
    </citation>
    <scope>NUCLEOTIDE SEQUENCE [LARGE SCALE GENOMIC DNA]</scope>
    <source>
        <strain evidence="3 4">CECT 8356</strain>
    </source>
</reference>
<dbReference type="PANTHER" id="PTHR36834:SF1">
    <property type="entry name" value="INTEGRAL MEMBRANE PROTEIN"/>
    <property type="match status" value="1"/>
</dbReference>
<sequence>MWWMTLRPTIVDPQVESAIRRLVRVLQSVPGMQWVTYSGVEFTANVAMFVPLGLLVVAWGGRWWHGILGGLVVSAGIETWQLLMLPGRVADVRDLVANTLGAALGIGAAVVFSRWLARSQEAHSPRHRKVIDSPSQ</sequence>
<comment type="caution">
    <text evidence="3">The sequence shown here is derived from an EMBL/GenBank/DDBJ whole genome shotgun (WGS) entry which is preliminary data.</text>
</comment>
<feature type="domain" description="VanZ-like" evidence="2">
    <location>
        <begin position="33"/>
        <end position="112"/>
    </location>
</feature>
<accession>A0A7W5GG53</accession>
<keyword evidence="1" id="KW-1133">Transmembrane helix</keyword>
<dbReference type="PANTHER" id="PTHR36834">
    <property type="entry name" value="MEMBRANE PROTEIN-RELATED"/>
    <property type="match status" value="1"/>
</dbReference>
<gene>
    <name evidence="3" type="ORF">FHS07_002489</name>
</gene>
<evidence type="ECO:0000313" key="3">
    <source>
        <dbReference type="EMBL" id="MBB3158771.1"/>
    </source>
</evidence>
<evidence type="ECO:0000256" key="1">
    <source>
        <dbReference type="SAM" id="Phobius"/>
    </source>
</evidence>
<organism evidence="3 4">
    <name type="scientific">Microbacterium proteolyticum</name>
    <dbReference type="NCBI Taxonomy" id="1572644"/>
    <lineage>
        <taxon>Bacteria</taxon>
        <taxon>Bacillati</taxon>
        <taxon>Actinomycetota</taxon>
        <taxon>Actinomycetes</taxon>
        <taxon>Micrococcales</taxon>
        <taxon>Microbacteriaceae</taxon>
        <taxon>Microbacterium</taxon>
    </lineage>
</organism>
<dbReference type="EMBL" id="JACHXY010000003">
    <property type="protein sequence ID" value="MBB3158771.1"/>
    <property type="molecule type" value="Genomic_DNA"/>
</dbReference>
<evidence type="ECO:0000259" key="2">
    <source>
        <dbReference type="Pfam" id="PF04892"/>
    </source>
</evidence>
<feature type="transmembrane region" description="Helical" evidence="1">
    <location>
        <begin position="63"/>
        <end position="83"/>
    </location>
</feature>
<evidence type="ECO:0000313" key="4">
    <source>
        <dbReference type="Proteomes" id="UP000543579"/>
    </source>
</evidence>
<keyword evidence="1" id="KW-0812">Transmembrane</keyword>
<protein>
    <submittedName>
        <fullName evidence="3">Glycopeptide antibiotics resistance protein</fullName>
    </submittedName>
</protein>
<dbReference type="Proteomes" id="UP000543579">
    <property type="component" value="Unassembled WGS sequence"/>
</dbReference>